<dbReference type="InterPro" id="IPR013656">
    <property type="entry name" value="PAS_4"/>
</dbReference>
<feature type="domain" description="PAS" evidence="7">
    <location>
        <begin position="130"/>
        <end position="200"/>
    </location>
</feature>
<keyword evidence="3" id="KW-0597">Phosphoprotein</keyword>
<accession>A0ABD5QT02</accession>
<feature type="domain" description="PAC" evidence="8">
    <location>
        <begin position="202"/>
        <end position="253"/>
    </location>
</feature>
<dbReference type="EMBL" id="JBHSKV010000014">
    <property type="protein sequence ID" value="MFC5135122.1"/>
    <property type="molecule type" value="Genomic_DNA"/>
</dbReference>
<dbReference type="InterPro" id="IPR036890">
    <property type="entry name" value="HATPase_C_sf"/>
</dbReference>
<evidence type="ECO:0000256" key="5">
    <source>
        <dbReference type="ARBA" id="ARBA00022777"/>
    </source>
</evidence>
<dbReference type="InterPro" id="IPR035965">
    <property type="entry name" value="PAS-like_dom_sf"/>
</dbReference>
<dbReference type="InterPro" id="IPR000700">
    <property type="entry name" value="PAS-assoc_C"/>
</dbReference>
<dbReference type="Proteomes" id="UP001596145">
    <property type="component" value="Unassembled WGS sequence"/>
</dbReference>
<proteinExistence type="predicted"/>
<protein>
    <recommendedName>
        <fullName evidence="2">histidine kinase</fullName>
        <ecNumber evidence="2">2.7.13.3</ecNumber>
    </recommendedName>
</protein>
<dbReference type="AlphaFoldDB" id="A0ABD5QT02"/>
<feature type="domain" description="Histidine kinase" evidence="6">
    <location>
        <begin position="257"/>
        <end position="462"/>
    </location>
</feature>
<dbReference type="SUPFAM" id="SSF55785">
    <property type="entry name" value="PYP-like sensor domain (PAS domain)"/>
    <property type="match status" value="2"/>
</dbReference>
<dbReference type="Gene3D" id="3.30.565.10">
    <property type="entry name" value="Histidine kinase-like ATPase, C-terminal domain"/>
    <property type="match status" value="1"/>
</dbReference>
<dbReference type="PROSITE" id="PS50109">
    <property type="entry name" value="HIS_KIN"/>
    <property type="match status" value="1"/>
</dbReference>
<dbReference type="PANTHER" id="PTHR43304">
    <property type="entry name" value="PHYTOCHROME-LIKE PROTEIN CPH1"/>
    <property type="match status" value="1"/>
</dbReference>
<dbReference type="RefSeq" id="WP_122105942.1">
    <property type="nucleotide sequence ID" value="NZ_JBHSKV010000014.1"/>
</dbReference>
<reference evidence="9 10" key="1">
    <citation type="journal article" date="2019" name="Int. J. Syst. Evol. Microbiol.">
        <title>The Global Catalogue of Microorganisms (GCM) 10K type strain sequencing project: providing services to taxonomists for standard genome sequencing and annotation.</title>
        <authorList>
            <consortium name="The Broad Institute Genomics Platform"/>
            <consortium name="The Broad Institute Genome Sequencing Center for Infectious Disease"/>
            <person name="Wu L."/>
            <person name="Ma J."/>
        </authorList>
    </citation>
    <scope>NUCLEOTIDE SEQUENCE [LARGE SCALE GENOMIC DNA]</scope>
    <source>
        <strain evidence="9 10">CGMCC 1.16026</strain>
    </source>
</reference>
<dbReference type="InterPro" id="IPR052162">
    <property type="entry name" value="Sensor_kinase/Photoreceptor"/>
</dbReference>
<dbReference type="InterPro" id="IPR013767">
    <property type="entry name" value="PAS_fold"/>
</dbReference>
<dbReference type="PROSITE" id="PS50113">
    <property type="entry name" value="PAC"/>
    <property type="match status" value="1"/>
</dbReference>
<evidence type="ECO:0000259" key="6">
    <source>
        <dbReference type="PROSITE" id="PS50109"/>
    </source>
</evidence>
<name>A0ABD5QT02_9EURY</name>
<dbReference type="InterPro" id="IPR005467">
    <property type="entry name" value="His_kinase_dom"/>
</dbReference>
<sequence>MTESEHRYQQLIRTSPAPINLFDASGEVIWGNDAVVTLLDLESREELVGRSIFEFIHPDDRYTAEEELTAVVEEKISTGPTTLKLERDDGEIRKIRVATAPGRYAGRDIGQAVVIDVTELNRIQEELKRERTFIEKALNGLDDVFYVVDTAGALERWNDALTEVSGYSEEEVREMDVEEFFVADDVERVSTSISRTFAEGSAMLEATVRTKRGTKIPFEFRKQRLSIDDTVIGIVGIGRDISHRRTREQHLQAVDLLLQHQLRNQMNVIQGRVSLLQEQLADPANEHIKKLYAATNEVLSNFDHHRHLITQLTEITTSEHVDIAAILDALVAECRDGNPEATVIQDVPDTAMVEVTPAIEQALRGLFWTVIEHAETDTQTLEIELEETETSVRITITTIGPPIPEIEYAFMDDPTALKSTAHPSKLSLWSVYIAVTESGGTLTIDERDERGNVITIDLPTTPSKWK</sequence>
<dbReference type="Gene3D" id="3.30.450.20">
    <property type="entry name" value="PAS domain"/>
    <property type="match status" value="2"/>
</dbReference>
<keyword evidence="4" id="KW-0808">Transferase</keyword>
<evidence type="ECO:0000256" key="2">
    <source>
        <dbReference type="ARBA" id="ARBA00012438"/>
    </source>
</evidence>
<evidence type="ECO:0000256" key="3">
    <source>
        <dbReference type="ARBA" id="ARBA00022553"/>
    </source>
</evidence>
<gene>
    <name evidence="9" type="ORF">ACFPJA_10395</name>
</gene>
<evidence type="ECO:0000256" key="1">
    <source>
        <dbReference type="ARBA" id="ARBA00000085"/>
    </source>
</evidence>
<evidence type="ECO:0000259" key="8">
    <source>
        <dbReference type="PROSITE" id="PS50113"/>
    </source>
</evidence>
<feature type="domain" description="PAS" evidence="7">
    <location>
        <begin position="4"/>
        <end position="75"/>
    </location>
</feature>
<dbReference type="PANTHER" id="PTHR43304:SF1">
    <property type="entry name" value="PAC DOMAIN-CONTAINING PROTEIN"/>
    <property type="match status" value="1"/>
</dbReference>
<dbReference type="CDD" id="cd00130">
    <property type="entry name" value="PAS"/>
    <property type="match status" value="2"/>
</dbReference>
<dbReference type="InterPro" id="IPR000014">
    <property type="entry name" value="PAS"/>
</dbReference>
<dbReference type="GO" id="GO:0004673">
    <property type="term" value="F:protein histidine kinase activity"/>
    <property type="evidence" value="ECO:0007669"/>
    <property type="project" value="UniProtKB-EC"/>
</dbReference>
<dbReference type="NCBIfam" id="TIGR00229">
    <property type="entry name" value="sensory_box"/>
    <property type="match status" value="2"/>
</dbReference>
<dbReference type="Pfam" id="PF00989">
    <property type="entry name" value="PAS"/>
    <property type="match status" value="1"/>
</dbReference>
<dbReference type="EC" id="2.7.13.3" evidence="2"/>
<evidence type="ECO:0000313" key="10">
    <source>
        <dbReference type="Proteomes" id="UP001596145"/>
    </source>
</evidence>
<evidence type="ECO:0000256" key="4">
    <source>
        <dbReference type="ARBA" id="ARBA00022679"/>
    </source>
</evidence>
<organism evidence="9 10">
    <name type="scientific">Halorubrum glutamatedens</name>
    <dbReference type="NCBI Taxonomy" id="2707018"/>
    <lineage>
        <taxon>Archaea</taxon>
        <taxon>Methanobacteriati</taxon>
        <taxon>Methanobacteriota</taxon>
        <taxon>Stenosarchaea group</taxon>
        <taxon>Halobacteria</taxon>
        <taxon>Halobacteriales</taxon>
        <taxon>Haloferacaceae</taxon>
        <taxon>Halorubrum</taxon>
    </lineage>
</organism>
<evidence type="ECO:0000259" key="7">
    <source>
        <dbReference type="PROSITE" id="PS50112"/>
    </source>
</evidence>
<dbReference type="SMART" id="SM00091">
    <property type="entry name" value="PAS"/>
    <property type="match status" value="2"/>
</dbReference>
<keyword evidence="10" id="KW-1185">Reference proteome</keyword>
<keyword evidence="5" id="KW-0418">Kinase</keyword>
<dbReference type="Pfam" id="PF08448">
    <property type="entry name" value="PAS_4"/>
    <property type="match status" value="1"/>
</dbReference>
<dbReference type="SUPFAM" id="SSF55874">
    <property type="entry name" value="ATPase domain of HSP90 chaperone/DNA topoisomerase II/histidine kinase"/>
    <property type="match status" value="1"/>
</dbReference>
<evidence type="ECO:0000313" key="9">
    <source>
        <dbReference type="EMBL" id="MFC5135122.1"/>
    </source>
</evidence>
<comment type="catalytic activity">
    <reaction evidence="1">
        <text>ATP + protein L-histidine = ADP + protein N-phospho-L-histidine.</text>
        <dbReference type="EC" id="2.7.13.3"/>
    </reaction>
</comment>
<comment type="caution">
    <text evidence="9">The sequence shown here is derived from an EMBL/GenBank/DDBJ whole genome shotgun (WGS) entry which is preliminary data.</text>
</comment>
<dbReference type="PROSITE" id="PS50112">
    <property type="entry name" value="PAS"/>
    <property type="match status" value="2"/>
</dbReference>